<sequence length="103" mass="11558">MYLSPTLLFTVPQRLRRSHPPPTPSHPSCPSRPPPKPPSFAKTRATCPLSHPARHRPQLFRAYREPLRASLSVSHTRRADPTNNGPLTEHPSSAHRTSLAHRP</sequence>
<evidence type="ECO:0000256" key="1">
    <source>
        <dbReference type="SAM" id="MobiDB-lite"/>
    </source>
</evidence>
<proteinExistence type="predicted"/>
<evidence type="ECO:0000313" key="2">
    <source>
        <dbReference type="EMBL" id="KAK5895446.1"/>
    </source>
</evidence>
<organism evidence="2 3">
    <name type="scientific">Champsocephalus esox</name>
    <name type="common">pike icefish</name>
    <dbReference type="NCBI Taxonomy" id="159716"/>
    <lineage>
        <taxon>Eukaryota</taxon>
        <taxon>Metazoa</taxon>
        <taxon>Chordata</taxon>
        <taxon>Craniata</taxon>
        <taxon>Vertebrata</taxon>
        <taxon>Euteleostomi</taxon>
        <taxon>Actinopterygii</taxon>
        <taxon>Neopterygii</taxon>
        <taxon>Teleostei</taxon>
        <taxon>Neoteleostei</taxon>
        <taxon>Acanthomorphata</taxon>
        <taxon>Eupercaria</taxon>
        <taxon>Perciformes</taxon>
        <taxon>Notothenioidei</taxon>
        <taxon>Channichthyidae</taxon>
        <taxon>Champsocephalus</taxon>
    </lineage>
</organism>
<protein>
    <submittedName>
        <fullName evidence="2">Uncharacterized protein</fullName>
    </submittedName>
</protein>
<feature type="compositionally biased region" description="Polar residues" evidence="1">
    <location>
        <begin position="81"/>
        <end position="96"/>
    </location>
</feature>
<reference evidence="2 3" key="1">
    <citation type="journal article" date="2023" name="Mol. Biol. Evol.">
        <title>Genomics of Secondarily Temperate Adaptation in the Only Non-Antarctic Icefish.</title>
        <authorList>
            <person name="Rivera-Colon A.G."/>
            <person name="Rayamajhi N."/>
            <person name="Minhas B.F."/>
            <person name="Madrigal G."/>
            <person name="Bilyk K.T."/>
            <person name="Yoon V."/>
            <person name="Hune M."/>
            <person name="Gregory S."/>
            <person name="Cheng C.H.C."/>
            <person name="Catchen J.M."/>
        </authorList>
    </citation>
    <scope>NUCLEOTIDE SEQUENCE [LARGE SCALE GENOMIC DNA]</scope>
    <source>
        <strain evidence="2">JC2023a</strain>
    </source>
</reference>
<evidence type="ECO:0000313" key="3">
    <source>
        <dbReference type="Proteomes" id="UP001335648"/>
    </source>
</evidence>
<feature type="compositionally biased region" description="Pro residues" evidence="1">
    <location>
        <begin position="20"/>
        <end position="38"/>
    </location>
</feature>
<dbReference type="AlphaFoldDB" id="A0AAN8GXW4"/>
<feature type="region of interest" description="Disordered" evidence="1">
    <location>
        <begin position="1"/>
        <end position="103"/>
    </location>
</feature>
<gene>
    <name evidence="2" type="ORF">CesoFtcFv8_012038</name>
</gene>
<dbReference type="Proteomes" id="UP001335648">
    <property type="component" value="Unassembled WGS sequence"/>
</dbReference>
<accession>A0AAN8GXW4</accession>
<keyword evidence="3" id="KW-1185">Reference proteome</keyword>
<dbReference type="EMBL" id="JAULUE010002054">
    <property type="protein sequence ID" value="KAK5895446.1"/>
    <property type="molecule type" value="Genomic_DNA"/>
</dbReference>
<name>A0AAN8GXW4_9TELE</name>
<comment type="caution">
    <text evidence="2">The sequence shown here is derived from an EMBL/GenBank/DDBJ whole genome shotgun (WGS) entry which is preliminary data.</text>
</comment>